<gene>
    <name evidence="1" type="ORF">GSTUM_00006198001</name>
</gene>
<protein>
    <submittedName>
        <fullName evidence="1">(Perigord truffle) hypothetical protein</fullName>
    </submittedName>
</protein>
<dbReference type="AlphaFoldDB" id="D5GDN4"/>
<dbReference type="EMBL" id="FN430153">
    <property type="protein sequence ID" value="CAZ82627.1"/>
    <property type="molecule type" value="Genomic_DNA"/>
</dbReference>
<dbReference type="KEGG" id="tml:GSTUM_00006198001"/>
<dbReference type="RefSeq" id="XP_002838436.1">
    <property type="nucleotide sequence ID" value="XM_002838390.1"/>
</dbReference>
<dbReference type="HOGENOM" id="CLU_3015905_0_0_1"/>
<evidence type="ECO:0000313" key="2">
    <source>
        <dbReference type="Proteomes" id="UP000006911"/>
    </source>
</evidence>
<dbReference type="Proteomes" id="UP000006911">
    <property type="component" value="Unassembled WGS sequence"/>
</dbReference>
<dbReference type="GeneID" id="9181632"/>
<dbReference type="InParanoid" id="D5GDN4"/>
<accession>D5GDN4</accession>
<keyword evidence="2" id="KW-1185">Reference proteome</keyword>
<evidence type="ECO:0000313" key="1">
    <source>
        <dbReference type="EMBL" id="CAZ82627.1"/>
    </source>
</evidence>
<reference evidence="1 2" key="1">
    <citation type="journal article" date="2010" name="Nature">
        <title>Perigord black truffle genome uncovers evolutionary origins and mechanisms of symbiosis.</title>
        <authorList>
            <person name="Martin F."/>
            <person name="Kohler A."/>
            <person name="Murat C."/>
            <person name="Balestrini R."/>
            <person name="Coutinho P.M."/>
            <person name="Jaillon O."/>
            <person name="Montanini B."/>
            <person name="Morin E."/>
            <person name="Noel B."/>
            <person name="Percudani R."/>
            <person name="Porcel B."/>
            <person name="Rubini A."/>
            <person name="Amicucci A."/>
            <person name="Amselem J."/>
            <person name="Anthouard V."/>
            <person name="Arcioni S."/>
            <person name="Artiguenave F."/>
            <person name="Aury J.M."/>
            <person name="Ballario P."/>
            <person name="Bolchi A."/>
            <person name="Brenna A."/>
            <person name="Brun A."/>
            <person name="Buee M."/>
            <person name="Cantarel B."/>
            <person name="Chevalier G."/>
            <person name="Couloux A."/>
            <person name="Da Silva C."/>
            <person name="Denoeud F."/>
            <person name="Duplessis S."/>
            <person name="Ghignone S."/>
            <person name="Hilselberger B."/>
            <person name="Iotti M."/>
            <person name="Marcais B."/>
            <person name="Mello A."/>
            <person name="Miranda M."/>
            <person name="Pacioni G."/>
            <person name="Quesneville H."/>
            <person name="Riccioni C."/>
            <person name="Ruotolo R."/>
            <person name="Splivallo R."/>
            <person name="Stocchi V."/>
            <person name="Tisserant E."/>
            <person name="Viscomi A.R."/>
            <person name="Zambonelli A."/>
            <person name="Zampieri E."/>
            <person name="Henrissat B."/>
            <person name="Lebrun M.H."/>
            <person name="Paolocci F."/>
            <person name="Bonfante P."/>
            <person name="Ottonello S."/>
            <person name="Wincker P."/>
        </authorList>
    </citation>
    <scope>NUCLEOTIDE SEQUENCE [LARGE SCALE GENOMIC DNA]</scope>
    <source>
        <strain evidence="1 2">Mel28</strain>
    </source>
</reference>
<sequence>MGQLLPPLWRLKGKRINRTKSLISPAVCPTHPSSPSSSFPQKCKTGGVSKCVCMDE</sequence>
<organism evidence="1 2">
    <name type="scientific">Tuber melanosporum (strain Mel28)</name>
    <name type="common">Perigord black truffle</name>
    <dbReference type="NCBI Taxonomy" id="656061"/>
    <lineage>
        <taxon>Eukaryota</taxon>
        <taxon>Fungi</taxon>
        <taxon>Dikarya</taxon>
        <taxon>Ascomycota</taxon>
        <taxon>Pezizomycotina</taxon>
        <taxon>Pezizomycetes</taxon>
        <taxon>Pezizales</taxon>
        <taxon>Tuberaceae</taxon>
        <taxon>Tuber</taxon>
    </lineage>
</organism>
<name>D5GDN4_TUBMM</name>
<proteinExistence type="predicted"/>